<evidence type="ECO:0000256" key="8">
    <source>
        <dbReference type="ARBA" id="ARBA00023329"/>
    </source>
</evidence>
<gene>
    <name evidence="16" type="ORF">J1605_005684</name>
</gene>
<comment type="function">
    <text evidence="10">Stores iron in a soluble, non-toxic, readily available form. Important for iron homeostasis. Iron is taken up in the ferrous form and deposited as ferric hydroxides after oxidation. Also plays a role in delivery of iron to cells. Mediates iron uptake in capsule cells of the developing kidney. Delivery to lysosomes by the cargo receptor NCOA4 for autophagic degradation and release or iron.</text>
</comment>
<feature type="binding site" evidence="12">
    <location>
        <position position="137"/>
    </location>
    <ligand>
        <name>Fe cation</name>
        <dbReference type="ChEBI" id="CHEBI:24875"/>
        <label>1</label>
    </ligand>
</feature>
<dbReference type="PANTHER" id="PTHR11431">
    <property type="entry name" value="FERRITIN"/>
    <property type="match status" value="1"/>
</dbReference>
<dbReference type="InterPro" id="IPR012347">
    <property type="entry name" value="Ferritin-like"/>
</dbReference>
<feature type="domain" description="Ferritin-like diiron" evidence="15">
    <location>
        <begin position="40"/>
        <end position="189"/>
    </location>
</feature>
<dbReference type="GO" id="GO:0006826">
    <property type="term" value="P:iron ion transport"/>
    <property type="evidence" value="ECO:0007669"/>
    <property type="project" value="InterPro"/>
</dbReference>
<keyword evidence="7" id="KW-0458">Lysosome</keyword>
<keyword evidence="6 12" id="KW-0408">Iron</keyword>
<proteinExistence type="inferred from homology"/>
<dbReference type="GO" id="GO:0006879">
    <property type="term" value="P:intracellular iron ion homeostasis"/>
    <property type="evidence" value="ECO:0007669"/>
    <property type="project" value="UniProtKB-KW"/>
</dbReference>
<evidence type="ECO:0000259" key="15">
    <source>
        <dbReference type="PROSITE" id="PS50905"/>
    </source>
</evidence>
<evidence type="ECO:0000256" key="11">
    <source>
        <dbReference type="ARBA" id="ARBA00047045"/>
    </source>
</evidence>
<reference evidence="16 17" key="1">
    <citation type="submission" date="2022-11" db="EMBL/GenBank/DDBJ databases">
        <title>Whole genome sequence of Eschrichtius robustus ER-17-0199.</title>
        <authorList>
            <person name="Bruniche-Olsen A."/>
            <person name="Black A.N."/>
            <person name="Fields C.J."/>
            <person name="Walden K."/>
            <person name="Dewoody J.A."/>
        </authorList>
    </citation>
    <scope>NUCLEOTIDE SEQUENCE [LARGE SCALE GENOMIC DNA]</scope>
    <source>
        <strain evidence="16">ER-17-0199</strain>
        <tissue evidence="16">Blubber</tissue>
    </source>
</reference>
<evidence type="ECO:0000256" key="7">
    <source>
        <dbReference type="ARBA" id="ARBA00023228"/>
    </source>
</evidence>
<name>A0AB34H8M3_ESCRO</name>
<comment type="similarity">
    <text evidence="2 13">Belongs to the ferritin family.</text>
</comment>
<keyword evidence="4" id="KW-0963">Cytoplasm</keyword>
<evidence type="ECO:0000256" key="13">
    <source>
        <dbReference type="RuleBase" id="RU361145"/>
    </source>
</evidence>
<dbReference type="AlphaFoldDB" id="A0AB34H8M3"/>
<evidence type="ECO:0000256" key="3">
    <source>
        <dbReference type="ARBA" id="ARBA00022434"/>
    </source>
</evidence>
<feature type="region of interest" description="Disordered" evidence="14">
    <location>
        <begin position="23"/>
        <end position="44"/>
    </location>
</feature>
<comment type="caution">
    <text evidence="16">The sequence shown here is derived from an EMBL/GenBank/DDBJ whole genome shotgun (WGS) entry which is preliminary data.</text>
</comment>
<dbReference type="PROSITE" id="PS50905">
    <property type="entry name" value="FERRITIN_LIKE"/>
    <property type="match status" value="1"/>
</dbReference>
<dbReference type="CDD" id="cd01056">
    <property type="entry name" value="Euk_Ferritin"/>
    <property type="match status" value="1"/>
</dbReference>
<dbReference type="FunFam" id="1.20.1260.10:FF:000009">
    <property type="entry name" value="Ferritin light chain"/>
    <property type="match status" value="1"/>
</dbReference>
<dbReference type="InterPro" id="IPR001519">
    <property type="entry name" value="Ferritin"/>
</dbReference>
<accession>A0AB34H8M3</accession>
<keyword evidence="8" id="KW-0968">Cytoplasmic vesicle</keyword>
<dbReference type="SUPFAM" id="SSF47240">
    <property type="entry name" value="Ferritin-like"/>
    <property type="match status" value="1"/>
</dbReference>
<keyword evidence="17" id="KW-1185">Reference proteome</keyword>
<sequence length="204" mass="22659">MSQLPAESSRLILHFRDQPNGHFVEKSSSLLPNHERPDPQSSSAEVEAAVSHLINLHLQASSTYLSLSCYFEGDKVALTGVGCFFRELAEEKREGSQLLFKMQKQWGGCALVQDGQKLSPDEWSTSVDALEAAMALEKSLNQALLDLHALGSASADAQLCEFLESRFLQVEMKILKKMGDQLTNLRKLAGQGEYLFERLSCPRD</sequence>
<evidence type="ECO:0000256" key="6">
    <source>
        <dbReference type="ARBA" id="ARBA00023004"/>
    </source>
</evidence>
<evidence type="ECO:0000256" key="10">
    <source>
        <dbReference type="ARBA" id="ARBA00045578"/>
    </source>
</evidence>
<dbReference type="InterPro" id="IPR009040">
    <property type="entry name" value="Ferritin-like_diiron"/>
</dbReference>
<evidence type="ECO:0000256" key="1">
    <source>
        <dbReference type="ARBA" id="ARBA00004496"/>
    </source>
</evidence>
<evidence type="ECO:0000256" key="4">
    <source>
        <dbReference type="ARBA" id="ARBA00022490"/>
    </source>
</evidence>
<dbReference type="GO" id="GO:0008198">
    <property type="term" value="F:ferrous iron binding"/>
    <property type="evidence" value="ECO:0007669"/>
    <property type="project" value="TreeGrafter"/>
</dbReference>
<evidence type="ECO:0000313" key="16">
    <source>
        <dbReference type="EMBL" id="KAJ8787782.1"/>
    </source>
</evidence>
<evidence type="ECO:0000256" key="5">
    <source>
        <dbReference type="ARBA" id="ARBA00022723"/>
    </source>
</evidence>
<evidence type="ECO:0000256" key="14">
    <source>
        <dbReference type="SAM" id="MobiDB-lite"/>
    </source>
</evidence>
<dbReference type="EMBL" id="JAIQCJ010001731">
    <property type="protein sequence ID" value="KAJ8787782.1"/>
    <property type="molecule type" value="Genomic_DNA"/>
</dbReference>
<dbReference type="InterPro" id="IPR008331">
    <property type="entry name" value="Ferritin_DPS_dom"/>
</dbReference>
<dbReference type="InterPro" id="IPR009078">
    <property type="entry name" value="Ferritin-like_SF"/>
</dbReference>
<keyword evidence="5 12" id="KW-0479">Metal-binding</keyword>
<dbReference type="GO" id="GO:0008199">
    <property type="term" value="F:ferric iron binding"/>
    <property type="evidence" value="ECO:0007669"/>
    <property type="project" value="InterPro"/>
</dbReference>
<dbReference type="Gene3D" id="1.20.1260.10">
    <property type="match status" value="1"/>
</dbReference>
<keyword evidence="3 13" id="KW-0409">Iron storage</keyword>
<evidence type="ECO:0000256" key="12">
    <source>
        <dbReference type="PIRSR" id="PIRSR601519-1"/>
    </source>
</evidence>
<comment type="subcellular location">
    <subcellularLocation>
        <location evidence="9">Autolysosome</location>
    </subcellularLocation>
    <subcellularLocation>
        <location evidence="1">Cytoplasm</location>
    </subcellularLocation>
</comment>
<dbReference type="Pfam" id="PF00210">
    <property type="entry name" value="Ferritin"/>
    <property type="match status" value="1"/>
</dbReference>
<protein>
    <recommendedName>
        <fullName evidence="13">Ferritin</fullName>
    </recommendedName>
</protein>
<organism evidence="16 17">
    <name type="scientific">Eschrichtius robustus</name>
    <name type="common">California gray whale</name>
    <name type="synonym">Eschrichtius gibbosus</name>
    <dbReference type="NCBI Taxonomy" id="9764"/>
    <lineage>
        <taxon>Eukaryota</taxon>
        <taxon>Metazoa</taxon>
        <taxon>Chordata</taxon>
        <taxon>Craniata</taxon>
        <taxon>Vertebrata</taxon>
        <taxon>Euteleostomi</taxon>
        <taxon>Mammalia</taxon>
        <taxon>Eutheria</taxon>
        <taxon>Laurasiatheria</taxon>
        <taxon>Artiodactyla</taxon>
        <taxon>Whippomorpha</taxon>
        <taxon>Cetacea</taxon>
        <taxon>Mysticeti</taxon>
        <taxon>Eschrichtiidae</taxon>
        <taxon>Eschrichtius</taxon>
    </lineage>
</organism>
<dbReference type="Proteomes" id="UP001159641">
    <property type="component" value="Unassembled WGS sequence"/>
</dbReference>
<dbReference type="PANTHER" id="PTHR11431:SF47">
    <property type="entry name" value="FERRITIN LIGHT CHAIN"/>
    <property type="match status" value="1"/>
</dbReference>
<comment type="subunit">
    <text evidence="11">Oligomer of 24 subunits. There are two types of subunits: L (light) chain and H (heavy) chain. The major chain can be light or heavy, depending on the species and tissue type. The functional molecule forms a roughly spherical shell with a diameter of 12 nm and contains a central cavity into which the insoluble mineral iron core is deposited. Interacts with NCOA4.</text>
</comment>
<evidence type="ECO:0000256" key="9">
    <source>
        <dbReference type="ARBA" id="ARBA00044942"/>
    </source>
</evidence>
<dbReference type="GO" id="GO:0044754">
    <property type="term" value="C:autolysosome"/>
    <property type="evidence" value="ECO:0007669"/>
    <property type="project" value="UniProtKB-SubCell"/>
</dbReference>
<dbReference type="GO" id="GO:0031410">
    <property type="term" value="C:cytoplasmic vesicle"/>
    <property type="evidence" value="ECO:0007669"/>
    <property type="project" value="UniProtKB-KW"/>
</dbReference>
<evidence type="ECO:0000313" key="17">
    <source>
        <dbReference type="Proteomes" id="UP001159641"/>
    </source>
</evidence>
<evidence type="ECO:0000256" key="2">
    <source>
        <dbReference type="ARBA" id="ARBA00007513"/>
    </source>
</evidence>